<keyword evidence="4" id="KW-1185">Reference proteome</keyword>
<feature type="compositionally biased region" description="Basic and acidic residues" evidence="1">
    <location>
        <begin position="146"/>
        <end position="156"/>
    </location>
</feature>
<feature type="compositionally biased region" description="Polar residues" evidence="1">
    <location>
        <begin position="158"/>
        <end position="170"/>
    </location>
</feature>
<feature type="compositionally biased region" description="Basic and acidic residues" evidence="1">
    <location>
        <begin position="279"/>
        <end position="291"/>
    </location>
</feature>
<dbReference type="EMBL" id="NJES01001066">
    <property type="protein sequence ID" value="PHH68077.1"/>
    <property type="molecule type" value="Genomic_DNA"/>
</dbReference>
<feature type="compositionally biased region" description="Polar residues" evidence="1">
    <location>
        <begin position="248"/>
        <end position="275"/>
    </location>
</feature>
<evidence type="ECO:0000313" key="4">
    <source>
        <dbReference type="Proteomes" id="UP000226431"/>
    </source>
</evidence>
<dbReference type="STRING" id="2004952.A0A2C5YH45"/>
<dbReference type="PANTHER" id="PTHR28065">
    <property type="entry name" value="FREQUENIN"/>
    <property type="match status" value="1"/>
</dbReference>
<sequence length="450" mass="49339">MIFSDFYKGPRSPLAKLLHSHSHSQAESPVATPDWASAEYADLLSRDKNRQKEAIKRYLDDKVRSDWDFPWPPHGPKLPKLENQPAASGDQQSEGDQQVQDETRDDDGYQADGGSDMEDTSGLEVGGDEKQKDDDVQSIYSIVSEDAIHYRPRLESPSDLSDNEPSSPTRLSIAEPLRLASKTREIERKTRRRRALRDEMTWNNGLACFEARRNAWTGAKTVRVRSKPTSPSSTSPRSPRRFFARHSVSGSPPTSANSAAVQSAEASGITVSEASSLVRDAERELNKHQTRESTTSDPVPPDGHPVETLVPVAQPLLPPNNPLRATVTPAIYNNIYDKVVLNSLQPACPVNLSDMLRACVTGWKRDGEWPPRPAAPDPAVAVRRSKKPAAVGGDCGGNVAQRMSFGILSRDKDDEGRTGKGFRRSLQRALGLGIGPGSGEFMEGATMRGR</sequence>
<gene>
    <name evidence="3" type="ORF">CDD80_273</name>
</gene>
<feature type="region of interest" description="Disordered" evidence="1">
    <location>
        <begin position="64"/>
        <end position="177"/>
    </location>
</feature>
<feature type="compositionally biased region" description="Polar residues" evidence="1">
    <location>
        <begin position="85"/>
        <end position="100"/>
    </location>
</feature>
<dbReference type="PANTHER" id="PTHR28065:SF1">
    <property type="entry name" value="DUF4050 DOMAIN-CONTAINING PROTEIN"/>
    <property type="match status" value="1"/>
</dbReference>
<evidence type="ECO:0000259" key="2">
    <source>
        <dbReference type="Pfam" id="PF13259"/>
    </source>
</evidence>
<feature type="compositionally biased region" description="Acidic residues" evidence="1">
    <location>
        <begin position="103"/>
        <end position="121"/>
    </location>
</feature>
<dbReference type="AlphaFoldDB" id="A0A2C5YH45"/>
<feature type="compositionally biased region" description="Low complexity" evidence="1">
    <location>
        <begin position="227"/>
        <end position="237"/>
    </location>
</feature>
<feature type="domain" description="Gag1-like clamp" evidence="2">
    <location>
        <begin position="182"/>
        <end position="370"/>
    </location>
</feature>
<organism evidence="3 4">
    <name type="scientific">Ophiocordyceps camponoti-rufipedis</name>
    <dbReference type="NCBI Taxonomy" id="2004952"/>
    <lineage>
        <taxon>Eukaryota</taxon>
        <taxon>Fungi</taxon>
        <taxon>Dikarya</taxon>
        <taxon>Ascomycota</taxon>
        <taxon>Pezizomycotina</taxon>
        <taxon>Sordariomycetes</taxon>
        <taxon>Hypocreomycetidae</taxon>
        <taxon>Hypocreales</taxon>
        <taxon>Ophiocordycipitaceae</taxon>
        <taxon>Ophiocordyceps</taxon>
    </lineage>
</organism>
<comment type="caution">
    <text evidence="3">The sequence shown here is derived from an EMBL/GenBank/DDBJ whole genome shotgun (WGS) entry which is preliminary data.</text>
</comment>
<dbReference type="InterPro" id="IPR025124">
    <property type="entry name" value="Gag1-like_clamp"/>
</dbReference>
<dbReference type="Proteomes" id="UP000226431">
    <property type="component" value="Unassembled WGS sequence"/>
</dbReference>
<proteinExistence type="predicted"/>
<dbReference type="Pfam" id="PF13259">
    <property type="entry name" value="clamp_Gag1-like"/>
    <property type="match status" value="1"/>
</dbReference>
<dbReference type="OrthoDB" id="5422958at2759"/>
<evidence type="ECO:0000313" key="3">
    <source>
        <dbReference type="EMBL" id="PHH68077.1"/>
    </source>
</evidence>
<accession>A0A2C5YH45</accession>
<dbReference type="InterPro" id="IPR053274">
    <property type="entry name" value="Fluconazole_resistance"/>
</dbReference>
<evidence type="ECO:0000256" key="1">
    <source>
        <dbReference type="SAM" id="MobiDB-lite"/>
    </source>
</evidence>
<protein>
    <recommendedName>
        <fullName evidence="2">Gag1-like clamp domain-containing protein</fullName>
    </recommendedName>
</protein>
<reference evidence="3 4" key="1">
    <citation type="submission" date="2017-06" db="EMBL/GenBank/DDBJ databases">
        <title>Ant-infecting Ophiocordyceps genomes reveal a high diversity of potential behavioral manipulation genes and a possible major role for enterotoxins.</title>
        <authorList>
            <person name="De Bekker C."/>
            <person name="Evans H.C."/>
            <person name="Brachmann A."/>
            <person name="Hughes D.P."/>
        </authorList>
    </citation>
    <scope>NUCLEOTIDE SEQUENCE [LARGE SCALE GENOMIC DNA]</scope>
    <source>
        <strain evidence="3 4">Map16</strain>
    </source>
</reference>
<feature type="region of interest" description="Disordered" evidence="1">
    <location>
        <begin position="220"/>
        <end position="303"/>
    </location>
</feature>
<name>A0A2C5YH45_9HYPO</name>